<evidence type="ECO:0000259" key="9">
    <source>
        <dbReference type="PROSITE" id="PS50146"/>
    </source>
</evidence>
<keyword evidence="7" id="KW-0443">Lipid metabolism</keyword>
<evidence type="ECO:0000256" key="1">
    <source>
        <dbReference type="ARBA" id="ARBA00001946"/>
    </source>
</evidence>
<dbReference type="InterPro" id="IPR017438">
    <property type="entry name" value="ATP-NAD_kinase_N"/>
</dbReference>
<dbReference type="PANTHER" id="PTHR12358">
    <property type="entry name" value="SPHINGOSINE KINASE"/>
    <property type="match status" value="1"/>
</dbReference>
<evidence type="ECO:0000256" key="6">
    <source>
        <dbReference type="ARBA" id="ARBA00022840"/>
    </source>
</evidence>
<dbReference type="SUPFAM" id="SSF111331">
    <property type="entry name" value="NAD kinase/diacylglycerol kinase-like"/>
    <property type="match status" value="1"/>
</dbReference>
<dbReference type="GO" id="GO:0004143">
    <property type="term" value="F:ATP-dependent diacylglycerol kinase activity"/>
    <property type="evidence" value="ECO:0007669"/>
    <property type="project" value="TreeGrafter"/>
</dbReference>
<dbReference type="GO" id="GO:0005886">
    <property type="term" value="C:plasma membrane"/>
    <property type="evidence" value="ECO:0007669"/>
    <property type="project" value="TreeGrafter"/>
</dbReference>
<keyword evidence="8" id="KW-1208">Phospholipid metabolism</keyword>
<dbReference type="InterPro" id="IPR001206">
    <property type="entry name" value="Diacylglycerol_kinase_cat_dom"/>
</dbReference>
<dbReference type="SMART" id="SM00046">
    <property type="entry name" value="DAGKc"/>
    <property type="match status" value="1"/>
</dbReference>
<keyword evidence="4" id="KW-0547">Nucleotide-binding</keyword>
<dbReference type="PROSITE" id="PS50146">
    <property type="entry name" value="DAGK"/>
    <property type="match status" value="1"/>
</dbReference>
<proteinExistence type="inferred from homology"/>
<keyword evidence="5 10" id="KW-0418">Kinase</keyword>
<comment type="similarity">
    <text evidence="2">Belongs to the diacylglycerol/lipid kinase family.</text>
</comment>
<dbReference type="PANTHER" id="PTHR12358:SF106">
    <property type="entry name" value="LIPID KINASE YEGS"/>
    <property type="match status" value="1"/>
</dbReference>
<dbReference type="Pfam" id="PF00781">
    <property type="entry name" value="DAGK_cat"/>
    <property type="match status" value="1"/>
</dbReference>
<feature type="domain" description="DAGKc" evidence="9">
    <location>
        <begin position="1"/>
        <end position="130"/>
    </location>
</feature>
<evidence type="ECO:0000256" key="3">
    <source>
        <dbReference type="ARBA" id="ARBA00022679"/>
    </source>
</evidence>
<organism evidence="10 11">
    <name type="scientific">Actinocatenispora thailandica</name>
    <dbReference type="NCBI Taxonomy" id="227318"/>
    <lineage>
        <taxon>Bacteria</taxon>
        <taxon>Bacillati</taxon>
        <taxon>Actinomycetota</taxon>
        <taxon>Actinomycetes</taxon>
        <taxon>Micromonosporales</taxon>
        <taxon>Micromonosporaceae</taxon>
        <taxon>Actinocatenispora</taxon>
    </lineage>
</organism>
<dbReference type="KEGG" id="atl:Athai_30990"/>
<evidence type="ECO:0000313" key="11">
    <source>
        <dbReference type="Proteomes" id="UP000611640"/>
    </source>
</evidence>
<dbReference type="Gene3D" id="3.40.50.10330">
    <property type="entry name" value="Probable inorganic polyphosphate/atp-NAD kinase, domain 1"/>
    <property type="match status" value="1"/>
</dbReference>
<dbReference type="InterPro" id="IPR050187">
    <property type="entry name" value="Lipid_Phosphate_FormReg"/>
</dbReference>
<evidence type="ECO:0000256" key="4">
    <source>
        <dbReference type="ARBA" id="ARBA00022741"/>
    </source>
</evidence>
<keyword evidence="3" id="KW-0808">Transferase</keyword>
<evidence type="ECO:0000313" key="10">
    <source>
        <dbReference type="EMBL" id="BCJ35596.1"/>
    </source>
</evidence>
<dbReference type="InterPro" id="IPR045540">
    <property type="entry name" value="YegS/DAGK_C"/>
</dbReference>
<dbReference type="AlphaFoldDB" id="A0A7R7DQ27"/>
<evidence type="ECO:0000256" key="7">
    <source>
        <dbReference type="ARBA" id="ARBA00023209"/>
    </source>
</evidence>
<comment type="cofactor">
    <cofactor evidence="1">
        <name>Mg(2+)</name>
        <dbReference type="ChEBI" id="CHEBI:18420"/>
    </cofactor>
</comment>
<protein>
    <submittedName>
        <fullName evidence="10">Sphingosine kinase</fullName>
    </submittedName>
</protein>
<evidence type="ECO:0000256" key="5">
    <source>
        <dbReference type="ARBA" id="ARBA00022777"/>
    </source>
</evidence>
<evidence type="ECO:0000256" key="2">
    <source>
        <dbReference type="ARBA" id="ARBA00005983"/>
    </source>
</evidence>
<name>A0A7R7DQ27_9ACTN</name>
<dbReference type="InterPro" id="IPR016064">
    <property type="entry name" value="NAD/diacylglycerol_kinase_sf"/>
</dbReference>
<keyword evidence="7" id="KW-0444">Lipid biosynthesis</keyword>
<accession>A0A7R7DQ27</accession>
<gene>
    <name evidence="10" type="ORF">Athai_30990</name>
</gene>
<dbReference type="Pfam" id="PF19279">
    <property type="entry name" value="YegS_C"/>
    <property type="match status" value="1"/>
</dbReference>
<keyword evidence="6" id="KW-0067">ATP-binding</keyword>
<sequence length="294" mass="30901">MAVLVNPTAGRGRRAGVLADVVGRLRAARLVPRVLAAPDRERAQQACREAVDRSPAALVAVGGDGTVHLAVQAVAGTEVPLGVVPIGTGNDFAGALGLPIDPEPAIKRLVAALTQGQRTIIDLGRATAPGAEPLWFGTVLSAGLDASINERANQMRWPKGPRRYDLSILAEIARLAPHDYKLVLDGETQELTAMIVAVGNTARYGGGLPVCPAADPADGMLDLTVIGPIGRATAVQMKSLMRKGKHIDHPAVTTRRVRTLEIHGEPRRTYADGERGLPLPVTVECVPNALQLLA</sequence>
<reference evidence="10 11" key="1">
    <citation type="submission" date="2020-08" db="EMBL/GenBank/DDBJ databases">
        <title>Whole genome shotgun sequence of Actinocatenispora thailandica NBRC 105041.</title>
        <authorList>
            <person name="Komaki H."/>
            <person name="Tamura T."/>
        </authorList>
    </citation>
    <scope>NUCLEOTIDE SEQUENCE [LARGE SCALE GENOMIC DNA]</scope>
    <source>
        <strain evidence="10 11">NBRC 105041</strain>
    </source>
</reference>
<dbReference type="GO" id="GO:0008654">
    <property type="term" value="P:phospholipid biosynthetic process"/>
    <property type="evidence" value="ECO:0007669"/>
    <property type="project" value="UniProtKB-KW"/>
</dbReference>
<dbReference type="Gene3D" id="2.60.200.40">
    <property type="match status" value="1"/>
</dbReference>
<dbReference type="EMBL" id="AP023355">
    <property type="protein sequence ID" value="BCJ35596.1"/>
    <property type="molecule type" value="Genomic_DNA"/>
</dbReference>
<keyword evidence="7" id="KW-0594">Phospholipid biosynthesis</keyword>
<dbReference type="Proteomes" id="UP000611640">
    <property type="component" value="Chromosome"/>
</dbReference>
<dbReference type="GO" id="GO:0005524">
    <property type="term" value="F:ATP binding"/>
    <property type="evidence" value="ECO:0007669"/>
    <property type="project" value="UniProtKB-KW"/>
</dbReference>
<evidence type="ECO:0000256" key="8">
    <source>
        <dbReference type="ARBA" id="ARBA00023264"/>
    </source>
</evidence>
<keyword evidence="11" id="KW-1185">Reference proteome</keyword>